<keyword evidence="3" id="KW-0614">Plasmid</keyword>
<dbReference type="Gene3D" id="3.30.1370.60">
    <property type="entry name" value="Hypothetical oxidoreductase yiak, domain 2"/>
    <property type="match status" value="1"/>
</dbReference>
<accession>A0A291M489</accession>
<dbReference type="InterPro" id="IPR036111">
    <property type="entry name" value="Mal/L-sulfo/L-lacto_DH-like_sf"/>
</dbReference>
<keyword evidence="2" id="KW-0560">Oxidoreductase</keyword>
<dbReference type="OrthoDB" id="9811519at2"/>
<proteinExistence type="inferred from homology"/>
<dbReference type="InterPro" id="IPR043143">
    <property type="entry name" value="Mal/L-sulf/L-lact_DH-like_NADP"/>
</dbReference>
<keyword evidence="4" id="KW-1185">Reference proteome</keyword>
<dbReference type="AlphaFoldDB" id="A0A291M489"/>
<evidence type="ECO:0008006" key="5">
    <source>
        <dbReference type="Google" id="ProtNLM"/>
    </source>
</evidence>
<dbReference type="Proteomes" id="UP000219050">
    <property type="component" value="Plasmid pDY25-A"/>
</dbReference>
<evidence type="ECO:0000256" key="2">
    <source>
        <dbReference type="ARBA" id="ARBA00023002"/>
    </source>
</evidence>
<evidence type="ECO:0000313" key="3">
    <source>
        <dbReference type="EMBL" id="ATI43628.1"/>
    </source>
</evidence>
<protein>
    <recommendedName>
        <fullName evidence="5">LDH2 family malate/lactate/ureidoglycolate dehydrogenase</fullName>
    </recommendedName>
</protein>
<dbReference type="InterPro" id="IPR043144">
    <property type="entry name" value="Mal/L-sulf/L-lact_DH-like_ah"/>
</dbReference>
<dbReference type="SUPFAM" id="SSF89733">
    <property type="entry name" value="L-sulfolactate dehydrogenase-like"/>
    <property type="match status" value="1"/>
</dbReference>
<dbReference type="EMBL" id="CP021405">
    <property type="protein sequence ID" value="ATI43628.1"/>
    <property type="molecule type" value="Genomic_DNA"/>
</dbReference>
<dbReference type="Gene3D" id="1.10.1530.10">
    <property type="match status" value="1"/>
</dbReference>
<organism evidence="3 4">
    <name type="scientific">Pacificitalea manganoxidans</name>
    <dbReference type="NCBI Taxonomy" id="1411902"/>
    <lineage>
        <taxon>Bacteria</taxon>
        <taxon>Pseudomonadati</taxon>
        <taxon>Pseudomonadota</taxon>
        <taxon>Alphaproteobacteria</taxon>
        <taxon>Rhodobacterales</taxon>
        <taxon>Paracoccaceae</taxon>
        <taxon>Pacificitalea</taxon>
    </lineage>
</organism>
<dbReference type="PANTHER" id="PTHR11091:SF0">
    <property type="entry name" value="MALATE DEHYDROGENASE"/>
    <property type="match status" value="1"/>
</dbReference>
<gene>
    <name evidence="3" type="ORF">CBW24_15885</name>
</gene>
<reference evidence="3 4" key="1">
    <citation type="submission" date="2017-05" db="EMBL/GenBank/DDBJ databases">
        <title>Comparative genomic and metabolic analysis of manganese-oxidizing mechanisms in Celeribater manganoxidans DY25T: its adaption to the environment of polymetallic nodule.</title>
        <authorList>
            <person name="Wang X."/>
        </authorList>
    </citation>
    <scope>NUCLEOTIDE SEQUENCE [LARGE SCALE GENOMIC DNA]</scope>
    <source>
        <strain evidence="3 4">DY25</strain>
        <plasmid evidence="4">pdy25-a</plasmid>
    </source>
</reference>
<evidence type="ECO:0000256" key="1">
    <source>
        <dbReference type="ARBA" id="ARBA00006056"/>
    </source>
</evidence>
<dbReference type="InterPro" id="IPR003767">
    <property type="entry name" value="Malate/L-lactate_DH-like"/>
</dbReference>
<dbReference type="Pfam" id="PF02615">
    <property type="entry name" value="Ldh_2"/>
    <property type="match status" value="1"/>
</dbReference>
<dbReference type="PANTHER" id="PTHR11091">
    <property type="entry name" value="OXIDOREDUCTASE-RELATED"/>
    <property type="match status" value="1"/>
</dbReference>
<dbReference type="KEGG" id="cmag:CBW24_15885"/>
<dbReference type="RefSeq" id="WP_097374365.1">
    <property type="nucleotide sequence ID" value="NZ_CP021405.1"/>
</dbReference>
<evidence type="ECO:0000313" key="4">
    <source>
        <dbReference type="Proteomes" id="UP000219050"/>
    </source>
</evidence>
<comment type="similarity">
    <text evidence="1">Belongs to the LDH2/MDH2 oxidoreductase family.</text>
</comment>
<geneLocation type="plasmid" evidence="4">
    <name>pdy25-a</name>
</geneLocation>
<sequence length="351" mass="35710">MQEADRRISPDAARDLARRAFTTLGVPTPVAEDAAGVLLCAEMMGITTHGLNRVVSYGARLAGGGIDPAGRITATRIAPALVQVDGGNALGPAVGARALDAALEAARETGAGVALCRHSNHFGAAAPYCLRACEAGFALMVMSNATPLLAPAGGRAAAVGNNPLGFGFPAADGRHVIVDMALSVVARSRIRRAAETGEPIPEGWATDAEGRATTDAAAAMKGVLQGIGGHKGYGLALGVEMLAGVWSGAAFLTQIADLARDEAEDKPVTQDLGQAFIVLDLARFQPGDTGAARMAEARARLTAIPPAYADAPVRLPGDRALAHLAQARAEGVPVAARTLAALRELAGEGAR</sequence>
<dbReference type="GO" id="GO:0016491">
    <property type="term" value="F:oxidoreductase activity"/>
    <property type="evidence" value="ECO:0007669"/>
    <property type="project" value="UniProtKB-KW"/>
</dbReference>
<name>A0A291M489_9RHOB</name>